<keyword evidence="3" id="KW-1185">Reference proteome</keyword>
<name>A0ABV3T966_9GAMM</name>
<feature type="region of interest" description="Disordered" evidence="1">
    <location>
        <begin position="141"/>
        <end position="167"/>
    </location>
</feature>
<proteinExistence type="predicted"/>
<reference evidence="2 3" key="1">
    <citation type="submission" date="2024-02" db="EMBL/GenBank/DDBJ databases">
        <title>New especies of Spiribacter isolated from saline water.</title>
        <authorList>
            <person name="Leon M.J."/>
            <person name="De La Haba R."/>
            <person name="Sanchez-Porro C."/>
            <person name="Ventosa A."/>
        </authorList>
    </citation>
    <scope>NUCLEOTIDE SEQUENCE [LARGE SCALE GENOMIC DNA]</scope>
    <source>
        <strain evidence="3">ag22IC4-189</strain>
    </source>
</reference>
<evidence type="ECO:0000313" key="3">
    <source>
        <dbReference type="Proteomes" id="UP001556637"/>
    </source>
</evidence>
<organism evidence="2 3">
    <name type="scientific">Spiribacter insolitus</name>
    <dbReference type="NCBI Taxonomy" id="3122417"/>
    <lineage>
        <taxon>Bacteria</taxon>
        <taxon>Pseudomonadati</taxon>
        <taxon>Pseudomonadota</taxon>
        <taxon>Gammaproteobacteria</taxon>
        <taxon>Chromatiales</taxon>
        <taxon>Ectothiorhodospiraceae</taxon>
        <taxon>Spiribacter</taxon>
    </lineage>
</organism>
<dbReference type="Proteomes" id="UP001556637">
    <property type="component" value="Unassembled WGS sequence"/>
</dbReference>
<dbReference type="RefSeq" id="WP_367983998.1">
    <property type="nucleotide sequence ID" value="NZ_JBAKFF010000001.1"/>
</dbReference>
<dbReference type="EMBL" id="JBAKFF010000001">
    <property type="protein sequence ID" value="MEX0431239.1"/>
    <property type="molecule type" value="Genomic_DNA"/>
</dbReference>
<evidence type="ECO:0000256" key="1">
    <source>
        <dbReference type="SAM" id="MobiDB-lite"/>
    </source>
</evidence>
<accession>A0ABV3T966</accession>
<evidence type="ECO:0000313" key="2">
    <source>
        <dbReference type="EMBL" id="MEX0431239.1"/>
    </source>
</evidence>
<sequence length="302" mass="33126">MDSTAAERRHRAFLAAAQLRYPWQFRQRGRAGDSDPVAVDVPPGWYGLLEHLFEAVEQTLPAAEHGGFRWRRLRSRQGTIEVAYDGVRESVSPLVATARETAAVTCERCGRPGARREVAGSYAVSCRRDYLDRLLDRHPGGEGGARQWWTSPQPGLGGRSPATMVQSGGPPEMLVEQALRLAMPATPRLNGAHRQRLQGAWPVLREALGEGLRSLRLAEFEPARRRGATLIGLMAGEADASAQAAAVNRLARNGFSDLRLRLVGQPDLVRPARAIDPWSCMLAVEASVTIPRHQPTLPPFAR</sequence>
<protein>
    <submittedName>
        <fullName evidence="2">Uncharacterized protein</fullName>
    </submittedName>
</protein>
<gene>
    <name evidence="2" type="ORF">V6X30_07485</name>
</gene>
<comment type="caution">
    <text evidence="2">The sequence shown here is derived from an EMBL/GenBank/DDBJ whole genome shotgun (WGS) entry which is preliminary data.</text>
</comment>